<dbReference type="InterPro" id="IPR020841">
    <property type="entry name" value="PKS_Beta-ketoAc_synthase_dom"/>
</dbReference>
<dbReference type="SMART" id="SM00823">
    <property type="entry name" value="PKS_PP"/>
    <property type="match status" value="2"/>
</dbReference>
<keyword evidence="1" id="KW-0596">Phosphopantetheine</keyword>
<gene>
    <name evidence="9" type="primary">pyr25</name>
</gene>
<dbReference type="PROSITE" id="PS00606">
    <property type="entry name" value="KS3_1"/>
    <property type="match status" value="2"/>
</dbReference>
<dbReference type="InterPro" id="IPR014030">
    <property type="entry name" value="Ketoacyl_synth_N"/>
</dbReference>
<dbReference type="Gene3D" id="3.40.47.10">
    <property type="match status" value="2"/>
</dbReference>
<dbReference type="InterPro" id="IPR006162">
    <property type="entry name" value="Ppantetheine_attach_site"/>
</dbReference>
<dbReference type="Gene3D" id="3.40.366.10">
    <property type="entry name" value="Malonyl-Coenzyme A Acyl Carrier Protein, domain 2"/>
    <property type="match status" value="2"/>
</dbReference>
<dbReference type="FunFam" id="3.40.366.10:FF:000002">
    <property type="entry name" value="Probable polyketide synthase 2"/>
    <property type="match status" value="1"/>
</dbReference>
<dbReference type="InterPro" id="IPR036736">
    <property type="entry name" value="ACP-like_sf"/>
</dbReference>
<dbReference type="SUPFAM" id="SSF52151">
    <property type="entry name" value="FabD/lysophospholipase-like"/>
    <property type="match status" value="2"/>
</dbReference>
<evidence type="ECO:0000256" key="6">
    <source>
        <dbReference type="SAM" id="MobiDB-lite"/>
    </source>
</evidence>
<dbReference type="PROSITE" id="PS00012">
    <property type="entry name" value="PHOSPHOPANTETHEINE"/>
    <property type="match status" value="1"/>
</dbReference>
<feature type="domain" description="Carrier" evidence="7">
    <location>
        <begin position="2013"/>
        <end position="2089"/>
    </location>
</feature>
<keyword evidence="5" id="KW-0012">Acyltransferase</keyword>
<dbReference type="GO" id="GO:0033068">
    <property type="term" value="P:macrolide biosynthetic process"/>
    <property type="evidence" value="ECO:0007669"/>
    <property type="project" value="UniProtKB-ARBA"/>
</dbReference>
<evidence type="ECO:0000256" key="5">
    <source>
        <dbReference type="ARBA" id="ARBA00023315"/>
    </source>
</evidence>
<feature type="compositionally biased region" description="Low complexity" evidence="6">
    <location>
        <begin position="1935"/>
        <end position="1962"/>
    </location>
</feature>
<dbReference type="InterPro" id="IPR016035">
    <property type="entry name" value="Acyl_Trfase/lysoPLipase"/>
</dbReference>
<feature type="compositionally biased region" description="Pro residues" evidence="6">
    <location>
        <begin position="1963"/>
        <end position="1977"/>
    </location>
</feature>
<feature type="compositionally biased region" description="Basic residues" evidence="6">
    <location>
        <begin position="1"/>
        <end position="11"/>
    </location>
</feature>
<feature type="domain" description="Ketosynthase family 3 (KS3)" evidence="8">
    <location>
        <begin position="1148"/>
        <end position="1573"/>
    </location>
</feature>
<evidence type="ECO:0000256" key="1">
    <source>
        <dbReference type="ARBA" id="ARBA00022450"/>
    </source>
</evidence>
<feature type="compositionally biased region" description="Low complexity" evidence="6">
    <location>
        <begin position="1094"/>
        <end position="1109"/>
    </location>
</feature>
<dbReference type="SMART" id="SM01294">
    <property type="entry name" value="PKS_PP_betabranch"/>
    <property type="match status" value="1"/>
</dbReference>
<dbReference type="SMART" id="SM00827">
    <property type="entry name" value="PKS_AT"/>
    <property type="match status" value="1"/>
</dbReference>
<dbReference type="PANTHER" id="PTHR43775">
    <property type="entry name" value="FATTY ACID SYNTHASE"/>
    <property type="match status" value="1"/>
</dbReference>
<feature type="compositionally biased region" description="Acidic residues" evidence="6">
    <location>
        <begin position="2132"/>
        <end position="2142"/>
    </location>
</feature>
<feature type="region of interest" description="Disordered" evidence="6">
    <location>
        <begin position="1935"/>
        <end position="1997"/>
    </location>
</feature>
<dbReference type="PROSITE" id="PS50075">
    <property type="entry name" value="CARRIER"/>
    <property type="match status" value="2"/>
</dbReference>
<dbReference type="Gene3D" id="1.10.1200.10">
    <property type="entry name" value="ACP-like"/>
    <property type="match status" value="2"/>
</dbReference>
<feature type="compositionally biased region" description="Low complexity" evidence="6">
    <location>
        <begin position="1978"/>
        <end position="1988"/>
    </location>
</feature>
<evidence type="ECO:0000256" key="2">
    <source>
        <dbReference type="ARBA" id="ARBA00022553"/>
    </source>
</evidence>
<dbReference type="GO" id="GO:0071770">
    <property type="term" value="P:DIM/DIP cell wall layer assembly"/>
    <property type="evidence" value="ECO:0007669"/>
    <property type="project" value="TreeGrafter"/>
</dbReference>
<dbReference type="Pfam" id="PF00109">
    <property type="entry name" value="ketoacyl-synt"/>
    <property type="match status" value="2"/>
</dbReference>
<dbReference type="SUPFAM" id="SSF55048">
    <property type="entry name" value="Probable ACP-binding domain of malonyl-CoA ACP transacylase"/>
    <property type="match status" value="1"/>
</dbReference>
<organism evidence="9">
    <name type="scientific">Wenjunlia vitaminophila</name>
    <name type="common">Streptomyces vitaminophilus</name>
    <dbReference type="NCBI Taxonomy" id="76728"/>
    <lineage>
        <taxon>Bacteria</taxon>
        <taxon>Bacillati</taxon>
        <taxon>Actinomycetota</taxon>
        <taxon>Actinomycetes</taxon>
        <taxon>Kitasatosporales</taxon>
        <taxon>Streptomycetaceae</taxon>
        <taxon>Wenjunlia</taxon>
    </lineage>
</organism>
<feature type="region of interest" description="Disordered" evidence="6">
    <location>
        <begin position="950"/>
        <end position="989"/>
    </location>
</feature>
<feature type="region of interest" description="Disordered" evidence="6">
    <location>
        <begin position="1"/>
        <end position="26"/>
    </location>
</feature>
<feature type="domain" description="Ketosynthase family 3 (KS3)" evidence="8">
    <location>
        <begin position="26"/>
        <end position="452"/>
    </location>
</feature>
<keyword evidence="3" id="KW-0808">Transferase</keyword>
<dbReference type="InterPro" id="IPR014031">
    <property type="entry name" value="Ketoacyl_synth_C"/>
</dbReference>
<feature type="domain" description="Carrier" evidence="7">
    <location>
        <begin position="1006"/>
        <end position="1081"/>
    </location>
</feature>
<evidence type="ECO:0000256" key="3">
    <source>
        <dbReference type="ARBA" id="ARBA00022679"/>
    </source>
</evidence>
<dbReference type="GO" id="GO:0005737">
    <property type="term" value="C:cytoplasm"/>
    <property type="evidence" value="ECO:0007669"/>
    <property type="project" value="TreeGrafter"/>
</dbReference>
<keyword evidence="4" id="KW-0045">Antibiotic biosynthesis</keyword>
<dbReference type="Pfam" id="PF16197">
    <property type="entry name" value="KAsynt_C_assoc"/>
    <property type="match status" value="2"/>
</dbReference>
<dbReference type="BioCyc" id="MetaCyc:MONOMER-21482"/>
<name>A3R4R6_WENVI</name>
<dbReference type="GO" id="GO:0004312">
    <property type="term" value="F:fatty acid synthase activity"/>
    <property type="evidence" value="ECO:0007669"/>
    <property type="project" value="TreeGrafter"/>
</dbReference>
<dbReference type="Pfam" id="PF00550">
    <property type="entry name" value="PP-binding"/>
    <property type="match status" value="2"/>
</dbReference>
<dbReference type="SUPFAM" id="SSF47336">
    <property type="entry name" value="ACP-like"/>
    <property type="match status" value="2"/>
</dbReference>
<dbReference type="Gene3D" id="3.30.70.3290">
    <property type="match status" value="3"/>
</dbReference>
<evidence type="ECO:0000313" key="9">
    <source>
        <dbReference type="EMBL" id="ABO15861.1"/>
    </source>
</evidence>
<keyword evidence="2" id="KW-0597">Phosphoprotein</keyword>
<evidence type="ECO:0000256" key="4">
    <source>
        <dbReference type="ARBA" id="ARBA00023194"/>
    </source>
</evidence>
<dbReference type="GO" id="GO:0004315">
    <property type="term" value="F:3-oxoacyl-[acyl-carrier-protein] synthase activity"/>
    <property type="evidence" value="ECO:0007669"/>
    <property type="project" value="InterPro"/>
</dbReference>
<dbReference type="Pfam" id="PF00698">
    <property type="entry name" value="Acyl_transf_1"/>
    <property type="match status" value="2"/>
</dbReference>
<dbReference type="FunFam" id="3.40.47.10:FF:000019">
    <property type="entry name" value="Polyketide synthase type I"/>
    <property type="match status" value="2"/>
</dbReference>
<dbReference type="InterPro" id="IPR016039">
    <property type="entry name" value="Thiolase-like"/>
</dbReference>
<dbReference type="PANTHER" id="PTHR43775:SF37">
    <property type="entry name" value="SI:DKEY-61P9.11"/>
    <property type="match status" value="1"/>
</dbReference>
<sequence length="2167" mass="224685">MPQPTTHRKRASLPTSTSASIPAPRPDDIAVVGVGCRFPGGVRGLDSLWNVLLNGVDVVDKVPPDRWDESFFHDDPRNPGTTYCREGGFLTDIDRFDADYFGISPREAREMDPQQRLLLEVTAEAMDDSGLPRQRWEGTRTSVHMGILGSDYLLVHTKAAGTRTIDPYFASGKEFSFAAGRISYVFGLHGPAMTVNTACSSSLVAVHLACQSLRNHEVDTALAGGVNAIVAPELTVFMGKVQALSPTGRCKPFDAAADGIVRGEGCGVVVLKRYADAVRSHDQIYGVIRGSAVNQDGRSAGLTVPNAVAQAALLRQALDSAGLDPRVPSYVEAHGTGTPLGDPLEISALAEVLGRERPAGRPLLVGSHKANFGHMDSAAGIAGFLKSLLVLRHRTVPPQIHHHQPSPLVDWASSGIAVPTEATELPTRRGHAVVGVSAFGLSGTNAHVLVSTPPAGRRTTHRAPSGPRTLLLSASTEEGLRELAADYRALLDGPVYSGTRPVDIDQALAAAALRRTHHRHRLAVVGEDTAALSAALTDFQEGRRRPSVFTAEADDRRPAPVVYVFSGQGSQWPGMARDLYREEPVARRALDECEALIREHAGWSLLDALADPDPDRLKATEVAQPAVFAVQVALARLWTSWGVKPDAVIGHSMGEVAAACVAGALSLPDAVRLIVARGRLMQRATGTGRMVNVEASAEDVRATLDERHPEVCVATVNGPRSVVVAGPGEAVDKAVAELRAGGASTIALPVDYAFHSPLMRPYGDELESLLGSLRPAEPGVRMVSTVAPDEPLPALDAQYWGRNLREPVLFWPAVDQVLAEGDADFVEIGAHPVLGRPLQSAITERGRGGAVVGSLTRDKAAHTTLAHARARLHTAGVAVDWAALLRGPVRPAALPPHRWADERHWLSGVHRGQQSSGGFSAEGLSAQVRLFDAAGTLVGEIDAGAVATTATPRGTGANGTPVNGAAPNGTGPLSATPTVAPQAAAPAGPAAAPDQQAAVTAPWDREQLAAAVQGALATVLGHAPGKRLPVTRGFFELGIDSISVAELARQVEEAVGVPLDGADVLSHASVEALTDYLVTLDPPPRNAPGRRQAPDQPAGDAPAPEAGPQVTPRQDSGGVSERPAADVRTVEPAAPAAPAPADQPPAGPEPIAIVGIGCRLPGGADGPQAFWRLLSDRTDTTGPVPADRWNAAELLARGKVTPGTVATARGAFLDGVDGFDHGFFRVSPREARSMDPQQRLFLEVAWESLEDAGIRTELLRGGRTGVFVGLNTTDYQQLVTRDHNDVDLYYGTGNSFCGTAGRLSYFLGVRGPSIAVDTACSSSLTAIHLACQSLRAGESDLAVAGGANVMSTPTVFLAMSAAGALAPDGRCKTFDDSADGYGRGEGAGALVLKTLSRAVRDGDRVYAVIRGSAVNQDGASGGLTVPSGEAQEEVIRAALEQAGVPAEHVDYVEAHGTGTRLGDAIELRALAGALGSGRAPDRPLLVGSVKTNVGHLEAAAGVTGLIKTVLALNHQEIPAHLHVKTPTRQVAWDRLPVRVVTDATAWPRGDRPRLAGISAFGFTGTNAHVVVEEPPAPVGRPAPQPGTGRPLVLTVTAVSAVALRATAGRWGERVAAARDDELADLCWASGARRTHHEHRVAVVATTRRELADALAAVARSDTADGVVLGTGRPGEYRRLGFLYGDTVPDLPWAELLGAASPGSGDGGTARTLLGGSDAAAAFRAEVVDVDAALRDALGFSPVRAWETGTLPEPGSTQHEALVLAGQLTGTALWSRLGMTPDTVAGHGVGEYAAAVAAVELTATEAVHRFAAGRGVGEPGGPGVLTRHAASAGWPAIGGLLAQDGVEVLLALGVGEPEAERVSAAFAGNGSEVRVLRLRGRGLDPLRTAAELQVHGCRVDWDGLLPQAHRMVTLPTYPWQRRSHWITPLAPAADPVTAPATTAPTDGGPLPSVNGAAPEATAPVPAPPVAAPPVPAGPPVSAQGAPGAADRPEDAAGRPVTPLVAELTALPAEARAERLLTTLLDLVAEVLGGADDVAPEQGFFELGVDSVLGAELKERAEDQLGRELPGTIMFECPNALSFAEFILDDLFGGAEPETGPPAAPGNAAPRPDGAGAAGTAASAGDGAVSGAEDVAEGDDGLDDLSDDALMGRLLSALSSSEALLTEGD</sequence>
<dbReference type="InterPro" id="IPR016036">
    <property type="entry name" value="Malonyl_transacylase_ACP-bd"/>
</dbReference>
<dbReference type="CDD" id="cd00833">
    <property type="entry name" value="PKS"/>
    <property type="match status" value="2"/>
</dbReference>
<dbReference type="Pfam" id="PF02801">
    <property type="entry name" value="Ketoacyl-synt_C"/>
    <property type="match status" value="2"/>
</dbReference>
<reference evidence="9" key="1">
    <citation type="journal article" date="2007" name="Antimicrob. Agents Chemother.">
        <title>Cloning and characterization of the pyrrolomycin biosynthetic gene clusters from Actinosporangium vitaminophilum ATCC 31673 and Streptomyces sp. strain UC 11065.</title>
        <authorList>
            <person name="Zhang X."/>
            <person name="Parry R.J."/>
        </authorList>
    </citation>
    <scope>NUCLEOTIDE SEQUENCE</scope>
    <source>
        <strain evidence="9">ATCC 31673</strain>
    </source>
</reference>
<dbReference type="InterPro" id="IPR050091">
    <property type="entry name" value="PKS_NRPS_Biosynth_Enz"/>
</dbReference>
<evidence type="ECO:0000259" key="7">
    <source>
        <dbReference type="PROSITE" id="PS50075"/>
    </source>
</evidence>
<feature type="compositionally biased region" description="Low complexity" evidence="6">
    <location>
        <begin position="975"/>
        <end position="989"/>
    </location>
</feature>
<feature type="region of interest" description="Disordered" evidence="6">
    <location>
        <begin position="1079"/>
        <end position="1152"/>
    </location>
</feature>
<feature type="compositionally biased region" description="Pro residues" evidence="6">
    <location>
        <begin position="1135"/>
        <end position="1148"/>
    </location>
</feature>
<dbReference type="InterPro" id="IPR001227">
    <property type="entry name" value="Ac_transferase_dom_sf"/>
</dbReference>
<dbReference type="EMBL" id="EF140901">
    <property type="protein sequence ID" value="ABO15861.1"/>
    <property type="molecule type" value="Genomic_DNA"/>
</dbReference>
<evidence type="ECO:0000259" key="8">
    <source>
        <dbReference type="PROSITE" id="PS52004"/>
    </source>
</evidence>
<dbReference type="GO" id="GO:0031177">
    <property type="term" value="F:phosphopantetheine binding"/>
    <property type="evidence" value="ECO:0007669"/>
    <property type="project" value="InterPro"/>
</dbReference>
<dbReference type="InterPro" id="IPR014043">
    <property type="entry name" value="Acyl_transferase_dom"/>
</dbReference>
<proteinExistence type="predicted"/>
<dbReference type="GO" id="GO:0006633">
    <property type="term" value="P:fatty acid biosynthetic process"/>
    <property type="evidence" value="ECO:0007669"/>
    <property type="project" value="InterPro"/>
</dbReference>
<dbReference type="GO" id="GO:0005886">
    <property type="term" value="C:plasma membrane"/>
    <property type="evidence" value="ECO:0007669"/>
    <property type="project" value="TreeGrafter"/>
</dbReference>
<accession>A3R4R6</accession>
<dbReference type="InterPro" id="IPR032821">
    <property type="entry name" value="PKS_assoc"/>
</dbReference>
<dbReference type="InterPro" id="IPR009081">
    <property type="entry name" value="PP-bd_ACP"/>
</dbReference>
<protein>
    <submittedName>
        <fullName evidence="9">Polyketide synthase</fullName>
    </submittedName>
</protein>
<dbReference type="InterPro" id="IPR018201">
    <property type="entry name" value="Ketoacyl_synth_AS"/>
</dbReference>
<feature type="region of interest" description="Disordered" evidence="6">
    <location>
        <begin position="2092"/>
        <end position="2142"/>
    </location>
</feature>
<dbReference type="PROSITE" id="PS52004">
    <property type="entry name" value="KS3_2"/>
    <property type="match status" value="2"/>
</dbReference>
<dbReference type="InterPro" id="IPR020806">
    <property type="entry name" value="PKS_PP-bd"/>
</dbReference>
<dbReference type="SMART" id="SM00825">
    <property type="entry name" value="PKS_KS"/>
    <property type="match status" value="2"/>
</dbReference>
<feature type="compositionally biased region" description="Low complexity" evidence="6">
    <location>
        <begin position="2103"/>
        <end position="2131"/>
    </location>
</feature>
<dbReference type="SUPFAM" id="SSF53901">
    <property type="entry name" value="Thiolase-like"/>
    <property type="match status" value="2"/>
</dbReference>